<accession>A0A5N4C226</accession>
<gene>
    <name evidence="9" type="ORF">Cadr_000003058</name>
</gene>
<dbReference type="InterPro" id="IPR018316">
    <property type="entry name" value="Tubulin/FtsZ_2-layer-sand-dom"/>
</dbReference>
<organism evidence="9 10">
    <name type="scientific">Camelus dromedarius</name>
    <name type="common">Dromedary</name>
    <name type="synonym">Arabian camel</name>
    <dbReference type="NCBI Taxonomy" id="9838"/>
    <lineage>
        <taxon>Eukaryota</taxon>
        <taxon>Metazoa</taxon>
        <taxon>Chordata</taxon>
        <taxon>Craniata</taxon>
        <taxon>Vertebrata</taxon>
        <taxon>Euteleostomi</taxon>
        <taxon>Mammalia</taxon>
        <taxon>Eutheria</taxon>
        <taxon>Laurasiatheria</taxon>
        <taxon>Artiodactyla</taxon>
        <taxon>Tylopoda</taxon>
        <taxon>Camelidae</taxon>
        <taxon>Camelus</taxon>
    </lineage>
</organism>
<dbReference type="AlphaFoldDB" id="A0A5N4C226"/>
<evidence type="ECO:0000256" key="3">
    <source>
        <dbReference type="ARBA" id="ARBA00022741"/>
    </source>
</evidence>
<evidence type="ECO:0000256" key="4">
    <source>
        <dbReference type="ARBA" id="ARBA00022801"/>
    </source>
</evidence>
<evidence type="ECO:0000256" key="5">
    <source>
        <dbReference type="ARBA" id="ARBA00023134"/>
    </source>
</evidence>
<dbReference type="Proteomes" id="UP000299084">
    <property type="component" value="Unassembled WGS sequence"/>
</dbReference>
<dbReference type="EMBL" id="JWIN03000037">
    <property type="protein sequence ID" value="KAB1252724.1"/>
    <property type="molecule type" value="Genomic_DNA"/>
</dbReference>
<sequence length="129" mass="14515">MAEKTYHKELFLTNITKASFEPANKMVKEPSPWEVHGLWHVVERNMIPKDISVAIITIKTKLLIQVVDWCPTGFKVSTTSPAPNRPPWERPGQGEGMGEGEFSKGWEDLAALEKDYKEVSVDSMDGKAE</sequence>
<evidence type="ECO:0000259" key="8">
    <source>
        <dbReference type="Pfam" id="PF03953"/>
    </source>
</evidence>
<protein>
    <submittedName>
        <fullName evidence="9">Tubulin alpha-8 chain</fullName>
    </submittedName>
</protein>
<keyword evidence="4" id="KW-0378">Hydrolase</keyword>
<dbReference type="InterPro" id="IPR023123">
    <property type="entry name" value="Tubulin_C"/>
</dbReference>
<dbReference type="GO" id="GO:0005525">
    <property type="term" value="F:GTP binding"/>
    <property type="evidence" value="ECO:0007669"/>
    <property type="project" value="UniProtKB-KW"/>
</dbReference>
<dbReference type="Gene3D" id="1.10.287.600">
    <property type="entry name" value="Helix hairpin bin"/>
    <property type="match status" value="1"/>
</dbReference>
<dbReference type="PANTHER" id="PTHR11588">
    <property type="entry name" value="TUBULIN"/>
    <property type="match status" value="1"/>
</dbReference>
<dbReference type="SUPFAM" id="SSF55307">
    <property type="entry name" value="Tubulin C-terminal domain-like"/>
    <property type="match status" value="1"/>
</dbReference>
<comment type="similarity">
    <text evidence="1">Belongs to the tubulin family.</text>
</comment>
<dbReference type="InterPro" id="IPR002452">
    <property type="entry name" value="Alpha_tubulin"/>
</dbReference>
<reference evidence="9 10" key="1">
    <citation type="journal article" date="2019" name="Mol. Ecol. Resour.">
        <title>Improving Illumina assemblies with Hi-C and long reads: an example with the North African dromedary.</title>
        <authorList>
            <person name="Elbers J.P."/>
            <person name="Rogers M.F."/>
            <person name="Perelman P.L."/>
            <person name="Proskuryakova A.A."/>
            <person name="Serdyukova N.A."/>
            <person name="Johnson W.E."/>
            <person name="Horin P."/>
            <person name="Corander J."/>
            <person name="Murphy D."/>
            <person name="Burger P.A."/>
        </authorList>
    </citation>
    <scope>NUCLEOTIDE SEQUENCE [LARGE SCALE GENOMIC DNA]</scope>
    <source>
        <strain evidence="9">Drom800</strain>
        <tissue evidence="9">Blood</tissue>
    </source>
</reference>
<dbReference type="GO" id="GO:0016787">
    <property type="term" value="F:hydrolase activity"/>
    <property type="evidence" value="ECO:0007669"/>
    <property type="project" value="UniProtKB-KW"/>
</dbReference>
<dbReference type="InterPro" id="IPR000217">
    <property type="entry name" value="Tubulin"/>
</dbReference>
<evidence type="ECO:0000256" key="2">
    <source>
        <dbReference type="ARBA" id="ARBA00022701"/>
    </source>
</evidence>
<evidence type="ECO:0000313" key="9">
    <source>
        <dbReference type="EMBL" id="KAB1252724.1"/>
    </source>
</evidence>
<dbReference type="GO" id="GO:0005874">
    <property type="term" value="C:microtubule"/>
    <property type="evidence" value="ECO:0007669"/>
    <property type="project" value="UniProtKB-KW"/>
</dbReference>
<dbReference type="GO" id="GO:0005200">
    <property type="term" value="F:structural constituent of cytoskeleton"/>
    <property type="evidence" value="ECO:0007669"/>
    <property type="project" value="InterPro"/>
</dbReference>
<dbReference type="PRINTS" id="PR01162">
    <property type="entry name" value="ALPHATUBULIN"/>
</dbReference>
<comment type="catalytic activity">
    <reaction evidence="6">
        <text>GTP + H2O = GDP + phosphate + H(+)</text>
        <dbReference type="Rhea" id="RHEA:19669"/>
        <dbReference type="ChEBI" id="CHEBI:15377"/>
        <dbReference type="ChEBI" id="CHEBI:15378"/>
        <dbReference type="ChEBI" id="CHEBI:37565"/>
        <dbReference type="ChEBI" id="CHEBI:43474"/>
        <dbReference type="ChEBI" id="CHEBI:58189"/>
    </reaction>
    <physiologicalReaction direction="left-to-right" evidence="6">
        <dbReference type="Rhea" id="RHEA:19670"/>
    </physiologicalReaction>
</comment>
<evidence type="ECO:0000313" key="10">
    <source>
        <dbReference type="Proteomes" id="UP000299084"/>
    </source>
</evidence>
<keyword evidence="5" id="KW-0342">GTP-binding</keyword>
<evidence type="ECO:0000256" key="1">
    <source>
        <dbReference type="ARBA" id="ARBA00009636"/>
    </source>
</evidence>
<dbReference type="Gene3D" id="3.30.1330.20">
    <property type="entry name" value="Tubulin/FtsZ, C-terminal domain"/>
    <property type="match status" value="1"/>
</dbReference>
<dbReference type="InterPro" id="IPR008280">
    <property type="entry name" value="Tub_FtsZ_C"/>
</dbReference>
<proteinExistence type="inferred from homology"/>
<name>A0A5N4C226_CAMDR</name>
<evidence type="ECO:0000256" key="7">
    <source>
        <dbReference type="SAM" id="MobiDB-lite"/>
    </source>
</evidence>
<dbReference type="GO" id="GO:0007017">
    <property type="term" value="P:microtubule-based process"/>
    <property type="evidence" value="ECO:0007669"/>
    <property type="project" value="InterPro"/>
</dbReference>
<feature type="region of interest" description="Disordered" evidence="7">
    <location>
        <begin position="75"/>
        <end position="104"/>
    </location>
</feature>
<keyword evidence="10" id="KW-1185">Reference proteome</keyword>
<feature type="domain" description="Tubulin/FtsZ 2-layer sandwich" evidence="8">
    <location>
        <begin position="3"/>
        <end position="85"/>
    </location>
</feature>
<keyword evidence="3" id="KW-0547">Nucleotide-binding</keyword>
<keyword evidence="2" id="KW-0493">Microtubule</keyword>
<comment type="caution">
    <text evidence="9">The sequence shown here is derived from an EMBL/GenBank/DDBJ whole genome shotgun (WGS) entry which is preliminary data.</text>
</comment>
<dbReference type="Pfam" id="PF03953">
    <property type="entry name" value="Tubulin_C"/>
    <property type="match status" value="1"/>
</dbReference>
<evidence type="ECO:0000256" key="6">
    <source>
        <dbReference type="ARBA" id="ARBA00049117"/>
    </source>
</evidence>
<dbReference type="InterPro" id="IPR037103">
    <property type="entry name" value="Tubulin/FtsZ-like_C"/>
</dbReference>